<evidence type="ECO:0000256" key="3">
    <source>
        <dbReference type="ARBA" id="ARBA00022475"/>
    </source>
</evidence>
<keyword evidence="15" id="KW-1185">Reference proteome</keyword>
<dbReference type="FunFam" id="3.80.10.10:FF:001347">
    <property type="entry name" value="LRR receptor-like serine/threonine-protein kinase GSO2"/>
    <property type="match status" value="1"/>
</dbReference>
<comment type="caution">
    <text evidence="14">The sequence shown here is derived from an EMBL/GenBank/DDBJ whole genome shotgun (WGS) entry which is preliminary data.</text>
</comment>
<dbReference type="InterPro" id="IPR013210">
    <property type="entry name" value="LRR_N_plant-typ"/>
</dbReference>
<proteinExistence type="inferred from homology"/>
<dbReference type="PRINTS" id="PR00019">
    <property type="entry name" value="LEURICHRPT"/>
</dbReference>
<dbReference type="Proteomes" id="UP001567538">
    <property type="component" value="Unassembled WGS sequence"/>
</dbReference>
<dbReference type="PANTHER" id="PTHR48063:SF101">
    <property type="entry name" value="LRR RECEPTOR-LIKE SERINE_THREONINE-PROTEIN KINASE FLS2"/>
    <property type="match status" value="1"/>
</dbReference>
<keyword evidence="6 12" id="KW-0732">Signal</keyword>
<dbReference type="GO" id="GO:0051707">
    <property type="term" value="P:response to other organism"/>
    <property type="evidence" value="ECO:0007669"/>
    <property type="project" value="UniProtKB-ARBA"/>
</dbReference>
<dbReference type="InterPro" id="IPR003591">
    <property type="entry name" value="Leu-rich_rpt_typical-subtyp"/>
</dbReference>
<comment type="subcellular location">
    <subcellularLocation>
        <location evidence="1">Cell membrane</location>
        <topology evidence="1">Single-pass type I membrane protein</topology>
    </subcellularLocation>
</comment>
<gene>
    <name evidence="14" type="ORF">AAHA92_11375</name>
</gene>
<dbReference type="Pfam" id="PF00560">
    <property type="entry name" value="LRR_1"/>
    <property type="match status" value="8"/>
</dbReference>
<dbReference type="FunFam" id="3.80.10.10:FF:000400">
    <property type="entry name" value="Nuclear pore complex protein NUP107"/>
    <property type="match status" value="1"/>
</dbReference>
<reference evidence="14 15" key="1">
    <citation type="submission" date="2024-06" db="EMBL/GenBank/DDBJ databases">
        <title>A chromosome level genome sequence of Diviner's sage (Salvia divinorum).</title>
        <authorList>
            <person name="Ford S.A."/>
            <person name="Ro D.-K."/>
            <person name="Ness R.W."/>
            <person name="Phillips M.A."/>
        </authorList>
    </citation>
    <scope>NUCLEOTIDE SEQUENCE [LARGE SCALE GENOMIC DNA]</scope>
    <source>
        <strain evidence="14">SAF-2024a</strain>
        <tissue evidence="14">Leaf</tissue>
    </source>
</reference>
<sequence>MISKKTIAIKFLLLLLLCVFASGDAEVRCIEREREALLSFKNGLIDDDSSLSSWRRDECCEWHGVECSNTTGHVITLQCDNCGLQGEIGSSLLELHHLIDLDLSMNDFGGIQIPGFIGSMKQLQHLFLSRSNFSGSIPPQLGNLTNLRSLDLSYNPLSLISPFIFGFVFGSLETMDLSYNQFTGLMPDLRAFPSLINLDLSGNNFTGSIPVSIGQLSKLQVLDLSRNSLEGLVSESHFSKLHKLKTLDLSFNSLILDIAPDWSPPFQLNYIYLAGCSLGSFPKWIQTQMNLSHLDLRGANITDEAPRWLWNMPSSLHRLYLSDNQISGTVPNLSSTSIKLIDLSYNQFSGHIPPFPINASIILLSGNMLSGAISSICKTRKASLNYLDLSNNQLEGEVPNCWEKMPKLYTLNLANNSFSGEIPLSLGDIRDLTILRMHGNHFSGELPNSLRFCQRLRFIDVEGNKIPTWIGFVEINCMEVFLPRYAILLIFKFWICP</sequence>
<evidence type="ECO:0000256" key="7">
    <source>
        <dbReference type="ARBA" id="ARBA00022737"/>
    </source>
</evidence>
<evidence type="ECO:0000256" key="1">
    <source>
        <dbReference type="ARBA" id="ARBA00004251"/>
    </source>
</evidence>
<keyword evidence="11" id="KW-0325">Glycoprotein</keyword>
<name>A0ABD1HJC3_SALDI</name>
<organism evidence="14 15">
    <name type="scientific">Salvia divinorum</name>
    <name type="common">Maria pastora</name>
    <name type="synonym">Diviner's sage</name>
    <dbReference type="NCBI Taxonomy" id="28513"/>
    <lineage>
        <taxon>Eukaryota</taxon>
        <taxon>Viridiplantae</taxon>
        <taxon>Streptophyta</taxon>
        <taxon>Embryophyta</taxon>
        <taxon>Tracheophyta</taxon>
        <taxon>Spermatophyta</taxon>
        <taxon>Magnoliopsida</taxon>
        <taxon>eudicotyledons</taxon>
        <taxon>Gunneridae</taxon>
        <taxon>Pentapetalae</taxon>
        <taxon>asterids</taxon>
        <taxon>lamiids</taxon>
        <taxon>Lamiales</taxon>
        <taxon>Lamiaceae</taxon>
        <taxon>Nepetoideae</taxon>
        <taxon>Mentheae</taxon>
        <taxon>Salviinae</taxon>
        <taxon>Salvia</taxon>
        <taxon>Salvia subgen. Calosphace</taxon>
    </lineage>
</organism>
<dbReference type="Gene3D" id="3.80.10.10">
    <property type="entry name" value="Ribonuclease Inhibitor"/>
    <property type="match status" value="2"/>
</dbReference>
<evidence type="ECO:0000256" key="5">
    <source>
        <dbReference type="ARBA" id="ARBA00022692"/>
    </source>
</evidence>
<evidence type="ECO:0000256" key="11">
    <source>
        <dbReference type="ARBA" id="ARBA00023180"/>
    </source>
</evidence>
<dbReference type="GO" id="GO:0006952">
    <property type="term" value="P:defense response"/>
    <property type="evidence" value="ECO:0007669"/>
    <property type="project" value="UniProtKB-ARBA"/>
</dbReference>
<dbReference type="Pfam" id="PF08263">
    <property type="entry name" value="LRRNT_2"/>
    <property type="match status" value="1"/>
</dbReference>
<evidence type="ECO:0000256" key="6">
    <source>
        <dbReference type="ARBA" id="ARBA00022729"/>
    </source>
</evidence>
<feature type="signal peptide" evidence="12">
    <location>
        <begin position="1"/>
        <end position="25"/>
    </location>
</feature>
<dbReference type="EMBL" id="JBEAFC010000005">
    <property type="protein sequence ID" value="KAL1555663.1"/>
    <property type="molecule type" value="Genomic_DNA"/>
</dbReference>
<comment type="similarity">
    <text evidence="2">Belongs to the RLP family.</text>
</comment>
<dbReference type="Pfam" id="PF13516">
    <property type="entry name" value="LRR_6"/>
    <property type="match status" value="1"/>
</dbReference>
<dbReference type="InterPro" id="IPR032675">
    <property type="entry name" value="LRR_dom_sf"/>
</dbReference>
<evidence type="ECO:0000313" key="15">
    <source>
        <dbReference type="Proteomes" id="UP001567538"/>
    </source>
</evidence>
<keyword evidence="7" id="KW-0677">Repeat</keyword>
<keyword evidence="10" id="KW-0675">Receptor</keyword>
<protein>
    <submittedName>
        <fullName evidence="14">Receptor-like protein 47</fullName>
    </submittedName>
</protein>
<dbReference type="GO" id="GO:0005886">
    <property type="term" value="C:plasma membrane"/>
    <property type="evidence" value="ECO:0007669"/>
    <property type="project" value="UniProtKB-SubCell"/>
</dbReference>
<keyword evidence="5" id="KW-0812">Transmembrane</keyword>
<dbReference type="PROSITE" id="PS51450">
    <property type="entry name" value="LRR"/>
    <property type="match status" value="2"/>
</dbReference>
<evidence type="ECO:0000256" key="10">
    <source>
        <dbReference type="ARBA" id="ARBA00023170"/>
    </source>
</evidence>
<evidence type="ECO:0000256" key="2">
    <source>
        <dbReference type="ARBA" id="ARBA00009592"/>
    </source>
</evidence>
<dbReference type="InterPro" id="IPR046956">
    <property type="entry name" value="RLP23-like"/>
</dbReference>
<evidence type="ECO:0000259" key="13">
    <source>
        <dbReference type="Pfam" id="PF08263"/>
    </source>
</evidence>
<dbReference type="SMART" id="SM00365">
    <property type="entry name" value="LRR_SD22"/>
    <property type="match status" value="5"/>
</dbReference>
<evidence type="ECO:0000256" key="8">
    <source>
        <dbReference type="ARBA" id="ARBA00022989"/>
    </source>
</evidence>
<dbReference type="InterPro" id="IPR001611">
    <property type="entry name" value="Leu-rich_rpt"/>
</dbReference>
<evidence type="ECO:0000256" key="12">
    <source>
        <dbReference type="SAM" id="SignalP"/>
    </source>
</evidence>
<accession>A0ABD1HJC3</accession>
<keyword evidence="9" id="KW-0472">Membrane</keyword>
<evidence type="ECO:0000256" key="9">
    <source>
        <dbReference type="ARBA" id="ARBA00023136"/>
    </source>
</evidence>
<feature type="chain" id="PRO_5044886807" evidence="12">
    <location>
        <begin position="26"/>
        <end position="497"/>
    </location>
</feature>
<dbReference type="SUPFAM" id="SSF52058">
    <property type="entry name" value="L domain-like"/>
    <property type="match status" value="2"/>
</dbReference>
<keyword evidence="4" id="KW-0433">Leucine-rich repeat</keyword>
<dbReference type="PANTHER" id="PTHR48063">
    <property type="entry name" value="LRR RECEPTOR-LIKE KINASE"/>
    <property type="match status" value="1"/>
</dbReference>
<dbReference type="Pfam" id="PF13855">
    <property type="entry name" value="LRR_8"/>
    <property type="match status" value="1"/>
</dbReference>
<evidence type="ECO:0000313" key="14">
    <source>
        <dbReference type="EMBL" id="KAL1555663.1"/>
    </source>
</evidence>
<dbReference type="SMART" id="SM00369">
    <property type="entry name" value="LRR_TYP"/>
    <property type="match status" value="4"/>
</dbReference>
<dbReference type="FunFam" id="3.80.10.10:FF:000041">
    <property type="entry name" value="LRR receptor-like serine/threonine-protein kinase ERECTA"/>
    <property type="match status" value="1"/>
</dbReference>
<keyword evidence="3" id="KW-1003">Cell membrane</keyword>
<feature type="domain" description="Leucine-rich repeat-containing N-terminal plant-type" evidence="13">
    <location>
        <begin position="32"/>
        <end position="68"/>
    </location>
</feature>
<keyword evidence="8" id="KW-1133">Transmembrane helix</keyword>
<dbReference type="AlphaFoldDB" id="A0ABD1HJC3"/>
<evidence type="ECO:0000256" key="4">
    <source>
        <dbReference type="ARBA" id="ARBA00022614"/>
    </source>
</evidence>